<dbReference type="SUPFAM" id="SSF52467">
    <property type="entry name" value="DHS-like NAD/FAD-binding domain"/>
    <property type="match status" value="1"/>
</dbReference>
<evidence type="ECO:0000259" key="10">
    <source>
        <dbReference type="SMART" id="SM00893"/>
    </source>
</evidence>
<dbReference type="PIRSF" id="PIRSF000089">
    <property type="entry name" value="Electra_flavoP_a"/>
    <property type="match status" value="1"/>
</dbReference>
<keyword evidence="12" id="KW-1185">Reference proteome</keyword>
<feature type="binding site" evidence="9">
    <location>
        <position position="210"/>
    </location>
    <ligand>
        <name>FAD</name>
        <dbReference type="ChEBI" id="CHEBI:57692"/>
    </ligand>
</feature>
<dbReference type="PANTHER" id="PTHR43153">
    <property type="entry name" value="ELECTRON TRANSFER FLAVOPROTEIN ALPHA"/>
    <property type="match status" value="1"/>
</dbReference>
<proteinExistence type="inferred from homology"/>
<dbReference type="Proteomes" id="UP001366166">
    <property type="component" value="Chromosome"/>
</dbReference>
<comment type="function">
    <text evidence="6">The electron transfer flavoprotein serves as a specific electron acceptor for other dehydrogenases. It transfers the electrons to the main respiratory chain via ETF-ubiquinone oxidoreductase (ETF dehydrogenase).</text>
</comment>
<evidence type="ECO:0000256" key="7">
    <source>
        <dbReference type="ARBA" id="ARBA00068674"/>
    </source>
</evidence>
<name>A0AAU9EHZ6_9BACT</name>
<evidence type="ECO:0000313" key="12">
    <source>
        <dbReference type="Proteomes" id="UP001366166"/>
    </source>
</evidence>
<evidence type="ECO:0000313" key="11">
    <source>
        <dbReference type="EMBL" id="BEQ16741.1"/>
    </source>
</evidence>
<organism evidence="11 12">
    <name type="scientific">Desulfoferula mesophila</name>
    <dbReference type="NCBI Taxonomy" id="3058419"/>
    <lineage>
        <taxon>Bacteria</taxon>
        <taxon>Pseudomonadati</taxon>
        <taxon>Thermodesulfobacteriota</taxon>
        <taxon>Desulfarculia</taxon>
        <taxon>Desulfarculales</taxon>
        <taxon>Desulfarculaceae</taxon>
        <taxon>Desulfoferula</taxon>
    </lineage>
</organism>
<dbReference type="InterPro" id="IPR033947">
    <property type="entry name" value="ETF_alpha_N"/>
</dbReference>
<dbReference type="EMBL" id="AP028679">
    <property type="protein sequence ID" value="BEQ16741.1"/>
    <property type="molecule type" value="Genomic_DNA"/>
</dbReference>
<evidence type="ECO:0000256" key="5">
    <source>
        <dbReference type="ARBA" id="ARBA00022982"/>
    </source>
</evidence>
<dbReference type="InterPro" id="IPR029035">
    <property type="entry name" value="DHS-like_NAD/FAD-binding_dom"/>
</dbReference>
<protein>
    <recommendedName>
        <fullName evidence="7">Electron transfer flavoprotein subunit alpha</fullName>
    </recommendedName>
    <alternativeName>
        <fullName evidence="8">Electron transfer flavoprotein large subunit</fullName>
    </alternativeName>
</protein>
<dbReference type="KEGG" id="dmp:FAK_38070"/>
<feature type="binding site" evidence="9">
    <location>
        <begin position="235"/>
        <end position="236"/>
    </location>
    <ligand>
        <name>FAD</name>
        <dbReference type="ChEBI" id="CHEBI:57692"/>
    </ligand>
</feature>
<evidence type="ECO:0000256" key="2">
    <source>
        <dbReference type="ARBA" id="ARBA00022448"/>
    </source>
</evidence>
<evidence type="ECO:0000256" key="4">
    <source>
        <dbReference type="ARBA" id="ARBA00022827"/>
    </source>
</evidence>
<dbReference type="InterPro" id="IPR014731">
    <property type="entry name" value="ETF_asu_C"/>
</dbReference>
<dbReference type="RefSeq" id="WP_338603009.1">
    <property type="nucleotide sequence ID" value="NZ_AP028679.1"/>
</dbReference>
<gene>
    <name evidence="11" type="ORF">FAK_38070</name>
</gene>
<feature type="binding site" evidence="9">
    <location>
        <begin position="249"/>
        <end position="253"/>
    </location>
    <ligand>
        <name>FAD</name>
        <dbReference type="ChEBI" id="CHEBI:57692"/>
    </ligand>
</feature>
<dbReference type="FunFam" id="3.40.50.1220:FF:000001">
    <property type="entry name" value="Electron transfer flavoprotein, alpha subunit"/>
    <property type="match status" value="1"/>
</dbReference>
<dbReference type="PANTHER" id="PTHR43153:SF1">
    <property type="entry name" value="ELECTRON TRANSFER FLAVOPROTEIN SUBUNIT ALPHA, MITOCHONDRIAL"/>
    <property type="match status" value="1"/>
</dbReference>
<sequence length="317" mass="32600">MAGVWIIAEQRDGEFRKITYEVASAAKKVADELGTEVTAVVLGSGMEGACADLGKFGVAKVLYGDGEAFAAYTTEAYTNACAALIKDGAPDVVLMGASMQGKDLGGRLAARLDTGIAVDCTALAVDGGKLKATRPMYAGKVYADVFINGTPQIASLRPNVFDISETGAQAAVESVAADAGEVKAVVAEVQAAEEGKIDLTEATVIVSGGRGMKDADNFKILEELAGKLNAAVGASRSAVDAGWRSHTDQVGQTGKVVTPNLYIACGISGAIQHLAGMGSSKVIVAINKDPDAPIHTKADYCVVGDLFDVVPELTKDI</sequence>
<dbReference type="Gene3D" id="3.40.50.620">
    <property type="entry name" value="HUPs"/>
    <property type="match status" value="1"/>
</dbReference>
<dbReference type="GO" id="GO:0033539">
    <property type="term" value="P:fatty acid beta-oxidation using acyl-CoA dehydrogenase"/>
    <property type="evidence" value="ECO:0007669"/>
    <property type="project" value="TreeGrafter"/>
</dbReference>
<keyword evidence="4 9" id="KW-0274">FAD</keyword>
<keyword evidence="2" id="KW-0813">Transport</keyword>
<dbReference type="InterPro" id="IPR014729">
    <property type="entry name" value="Rossmann-like_a/b/a_fold"/>
</dbReference>
<comment type="cofactor">
    <cofactor evidence="9">
        <name>FAD</name>
        <dbReference type="ChEBI" id="CHEBI:57692"/>
    </cofactor>
    <text evidence="9">Binds 1 FAD per dimer.</text>
</comment>
<dbReference type="InterPro" id="IPR014730">
    <property type="entry name" value="ETF_a/b_N"/>
</dbReference>
<dbReference type="GO" id="GO:0050660">
    <property type="term" value="F:flavin adenine dinucleotide binding"/>
    <property type="evidence" value="ECO:0007669"/>
    <property type="project" value="InterPro"/>
</dbReference>
<keyword evidence="3" id="KW-0285">Flavoprotein</keyword>
<dbReference type="CDD" id="cd01715">
    <property type="entry name" value="ETF_alpha"/>
    <property type="match status" value="1"/>
</dbReference>
<dbReference type="InterPro" id="IPR018206">
    <property type="entry name" value="ETF_asu_C_CS"/>
</dbReference>
<dbReference type="SUPFAM" id="SSF52402">
    <property type="entry name" value="Adenine nucleotide alpha hydrolases-like"/>
    <property type="match status" value="1"/>
</dbReference>
<dbReference type="SMART" id="SM00893">
    <property type="entry name" value="ETF"/>
    <property type="match status" value="1"/>
</dbReference>
<feature type="binding site" evidence="9">
    <location>
        <position position="287"/>
    </location>
    <ligand>
        <name>FAD</name>
        <dbReference type="ChEBI" id="CHEBI:57692"/>
    </ligand>
</feature>
<dbReference type="AlphaFoldDB" id="A0AAU9EHZ6"/>
<comment type="similarity">
    <text evidence="1">Belongs to the ETF alpha-subunit/FixB family.</text>
</comment>
<reference evidence="12" key="1">
    <citation type="journal article" date="2023" name="Arch. Microbiol.">
        <title>Desulfoferula mesophilus gen. nov. sp. nov., a mesophilic sulfate-reducing bacterium isolated from a brackish lake sediment.</title>
        <authorList>
            <person name="Watanabe T."/>
            <person name="Yabe T."/>
            <person name="Tsuji J.M."/>
            <person name="Fukui M."/>
        </authorList>
    </citation>
    <scope>NUCLEOTIDE SEQUENCE [LARGE SCALE GENOMIC DNA]</scope>
    <source>
        <strain evidence="12">12FAK</strain>
    </source>
</reference>
<keyword evidence="5" id="KW-0249">Electron transport</keyword>
<dbReference type="PROSITE" id="PS00696">
    <property type="entry name" value="ETF_ALPHA"/>
    <property type="match status" value="1"/>
</dbReference>
<dbReference type="InterPro" id="IPR001308">
    <property type="entry name" value="ETF_a/FixB"/>
</dbReference>
<feature type="domain" description="Electron transfer flavoprotein alpha/beta-subunit N-terminal" evidence="10">
    <location>
        <begin position="4"/>
        <end position="194"/>
    </location>
</feature>
<evidence type="ECO:0000256" key="3">
    <source>
        <dbReference type="ARBA" id="ARBA00022630"/>
    </source>
</evidence>
<dbReference type="GO" id="GO:0009055">
    <property type="term" value="F:electron transfer activity"/>
    <property type="evidence" value="ECO:0007669"/>
    <property type="project" value="InterPro"/>
</dbReference>
<dbReference type="Pfam" id="PF00766">
    <property type="entry name" value="ETF_alpha"/>
    <property type="match status" value="1"/>
</dbReference>
<accession>A0AAU9EHZ6</accession>
<evidence type="ECO:0000256" key="6">
    <source>
        <dbReference type="ARBA" id="ARBA00025649"/>
    </source>
</evidence>
<evidence type="ECO:0000256" key="1">
    <source>
        <dbReference type="ARBA" id="ARBA00005817"/>
    </source>
</evidence>
<feature type="binding site" evidence="9">
    <location>
        <begin position="266"/>
        <end position="273"/>
    </location>
    <ligand>
        <name>FAD</name>
        <dbReference type="ChEBI" id="CHEBI:57692"/>
    </ligand>
</feature>
<evidence type="ECO:0000256" key="8">
    <source>
        <dbReference type="ARBA" id="ARBA00079299"/>
    </source>
</evidence>
<dbReference type="Gene3D" id="3.40.50.1220">
    <property type="entry name" value="TPP-binding domain"/>
    <property type="match status" value="1"/>
</dbReference>
<evidence type="ECO:0000256" key="9">
    <source>
        <dbReference type="PIRSR" id="PIRSR000089-1"/>
    </source>
</evidence>
<dbReference type="Pfam" id="PF01012">
    <property type="entry name" value="ETF"/>
    <property type="match status" value="1"/>
</dbReference>